<reference evidence="8 9" key="1">
    <citation type="submission" date="2014-09" db="EMBL/GenBank/DDBJ databases">
        <title>Butyrate-producing bacteria isolated from human gut.</title>
        <authorList>
            <person name="Zhang Q."/>
            <person name="Zhao L."/>
        </authorList>
    </citation>
    <scope>NUCLEOTIDE SEQUENCE [LARGE SCALE GENOMIC DNA]</scope>
    <source>
        <strain evidence="8 9">21</strain>
    </source>
</reference>
<keyword evidence="3" id="KW-0238">DNA-binding</keyword>
<gene>
    <name evidence="8" type="ORF">LG34_09915</name>
</gene>
<dbReference type="Gene3D" id="3.40.50.1390">
    <property type="entry name" value="Resolvase, N-terminal catalytic domain"/>
    <property type="match status" value="1"/>
</dbReference>
<evidence type="ECO:0000313" key="8">
    <source>
        <dbReference type="EMBL" id="PWE86484.1"/>
    </source>
</evidence>
<comment type="caution">
    <text evidence="8">The sequence shown here is derived from an EMBL/GenBank/DDBJ whole genome shotgun (WGS) entry which is preliminary data.</text>
</comment>
<dbReference type="GO" id="GO:0015074">
    <property type="term" value="P:DNA integration"/>
    <property type="evidence" value="ECO:0007669"/>
    <property type="project" value="UniProtKB-KW"/>
</dbReference>
<dbReference type="InterPro" id="IPR006119">
    <property type="entry name" value="Resolv_N"/>
</dbReference>
<evidence type="ECO:0000256" key="3">
    <source>
        <dbReference type="ARBA" id="ARBA00023125"/>
    </source>
</evidence>
<organism evidence="8 9">
    <name type="scientific">Eubacterium ramulus</name>
    <dbReference type="NCBI Taxonomy" id="39490"/>
    <lineage>
        <taxon>Bacteria</taxon>
        <taxon>Bacillati</taxon>
        <taxon>Bacillota</taxon>
        <taxon>Clostridia</taxon>
        <taxon>Eubacteriales</taxon>
        <taxon>Eubacteriaceae</taxon>
        <taxon>Eubacterium</taxon>
    </lineage>
</organism>
<name>A0A2V1JRV1_EUBRA</name>
<feature type="domain" description="Resolvase/invertase-type recombinase catalytic" evidence="7">
    <location>
        <begin position="3"/>
        <end position="125"/>
    </location>
</feature>
<keyword evidence="2" id="KW-0229">DNA integration</keyword>
<dbReference type="SMART" id="SM00857">
    <property type="entry name" value="Resolvase"/>
    <property type="match status" value="1"/>
</dbReference>
<protein>
    <recommendedName>
        <fullName evidence="7">Resolvase/invertase-type recombinase catalytic domain-containing protein</fullName>
    </recommendedName>
</protein>
<dbReference type="PROSITE" id="PS51736">
    <property type="entry name" value="RECOMBINASES_3"/>
    <property type="match status" value="1"/>
</dbReference>
<evidence type="ECO:0000256" key="6">
    <source>
        <dbReference type="PROSITE-ProRule" id="PRU10137"/>
    </source>
</evidence>
<dbReference type="Pfam" id="PF00239">
    <property type="entry name" value="Resolvase"/>
    <property type="match status" value="1"/>
</dbReference>
<evidence type="ECO:0000256" key="2">
    <source>
        <dbReference type="ARBA" id="ARBA00022908"/>
    </source>
</evidence>
<sequence>MGKLYAYARVSSQSQRLDRQIRNILNYLGEDRALTKLFKEKYTGTKLDRPEFQKLLKILKPGDTVIFDSVSRMSRNAEEGFQLYMELLEMGINLEFINEPHINTDYYKKMQAETVAIAKSGRESV</sequence>
<dbReference type="AlphaFoldDB" id="A0A2V1JRV1"/>
<accession>A0A2V1JRV1</accession>
<dbReference type="PROSITE" id="PS00397">
    <property type="entry name" value="RECOMBINASES_1"/>
    <property type="match status" value="1"/>
</dbReference>
<dbReference type="InterPro" id="IPR006118">
    <property type="entry name" value="Recombinase_CS"/>
</dbReference>
<feature type="active site" description="O-(5'-phospho-DNA)-serine intermediate" evidence="5 6">
    <location>
        <position position="11"/>
    </location>
</feature>
<comment type="similarity">
    <text evidence="1">Belongs to the site-specific recombinase resolvase family.</text>
</comment>
<dbReference type="CDD" id="cd03768">
    <property type="entry name" value="SR_ResInv"/>
    <property type="match status" value="1"/>
</dbReference>
<evidence type="ECO:0000256" key="4">
    <source>
        <dbReference type="ARBA" id="ARBA00023172"/>
    </source>
</evidence>
<feature type="non-terminal residue" evidence="8">
    <location>
        <position position="125"/>
    </location>
</feature>
<dbReference type="OrthoDB" id="9797501at2"/>
<evidence type="ECO:0000256" key="5">
    <source>
        <dbReference type="PIRSR" id="PIRSR606118-50"/>
    </source>
</evidence>
<dbReference type="Proteomes" id="UP000245288">
    <property type="component" value="Unassembled WGS sequence"/>
</dbReference>
<dbReference type="SUPFAM" id="SSF53041">
    <property type="entry name" value="Resolvase-like"/>
    <property type="match status" value="1"/>
</dbReference>
<evidence type="ECO:0000259" key="7">
    <source>
        <dbReference type="PROSITE" id="PS51736"/>
    </source>
</evidence>
<keyword evidence="9" id="KW-1185">Reference proteome</keyword>
<keyword evidence="4" id="KW-0233">DNA recombination</keyword>
<dbReference type="InterPro" id="IPR036162">
    <property type="entry name" value="Resolvase-like_N_sf"/>
</dbReference>
<proteinExistence type="inferred from homology"/>
<dbReference type="RefSeq" id="WP_146190212.1">
    <property type="nucleotide sequence ID" value="NZ_JRFU01000106.1"/>
</dbReference>
<dbReference type="InterPro" id="IPR050639">
    <property type="entry name" value="SSR_resolvase"/>
</dbReference>
<dbReference type="PANTHER" id="PTHR30461:SF26">
    <property type="entry name" value="RESOLVASE HOMOLOG YNEB"/>
    <property type="match status" value="1"/>
</dbReference>
<dbReference type="GO" id="GO:0003677">
    <property type="term" value="F:DNA binding"/>
    <property type="evidence" value="ECO:0007669"/>
    <property type="project" value="UniProtKB-KW"/>
</dbReference>
<dbReference type="GO" id="GO:0000150">
    <property type="term" value="F:DNA strand exchange activity"/>
    <property type="evidence" value="ECO:0007669"/>
    <property type="project" value="InterPro"/>
</dbReference>
<dbReference type="PANTHER" id="PTHR30461">
    <property type="entry name" value="DNA-INVERTASE FROM LAMBDOID PROPHAGE"/>
    <property type="match status" value="1"/>
</dbReference>
<evidence type="ECO:0000313" key="9">
    <source>
        <dbReference type="Proteomes" id="UP000245288"/>
    </source>
</evidence>
<dbReference type="EMBL" id="JRFU01000106">
    <property type="protein sequence ID" value="PWE86484.1"/>
    <property type="molecule type" value="Genomic_DNA"/>
</dbReference>
<evidence type="ECO:0000256" key="1">
    <source>
        <dbReference type="ARBA" id="ARBA00009913"/>
    </source>
</evidence>